<protein>
    <recommendedName>
        <fullName evidence="8">L-ornithine N(alpha)-acyltransferase</fullName>
        <ecNumber evidence="7">2.3.2.30</ecNumber>
    </recommendedName>
</protein>
<evidence type="ECO:0000256" key="7">
    <source>
        <dbReference type="ARBA" id="ARBA00039058"/>
    </source>
</evidence>
<comment type="function">
    <text evidence="9">Catalyzes the first step in the biosynthesis of ornithine lipids, which are phosphorus-free membrane lipids. Catalyzes the 3-hydroxyacyl-acyl carrier protein-dependent acylation of ornithine to form lyso-ornithine lipid (LOL).</text>
</comment>
<accession>A0A255Z5F1</accession>
<dbReference type="PANTHER" id="PTHR37323">
    <property type="entry name" value="GCN5-RELATED N-ACETYLTRANSFERASE"/>
    <property type="match status" value="1"/>
</dbReference>
<evidence type="ECO:0000313" key="12">
    <source>
        <dbReference type="Proteomes" id="UP000216991"/>
    </source>
</evidence>
<keyword evidence="2" id="KW-0444">Lipid biosynthesis</keyword>
<comment type="pathway">
    <text evidence="1">Lipid metabolism.</text>
</comment>
<dbReference type="GO" id="GO:0006629">
    <property type="term" value="P:lipid metabolic process"/>
    <property type="evidence" value="ECO:0007669"/>
    <property type="project" value="UniProtKB-KW"/>
</dbReference>
<keyword evidence="12" id="KW-1185">Reference proteome</keyword>
<evidence type="ECO:0000256" key="10">
    <source>
        <dbReference type="ARBA" id="ARBA00047785"/>
    </source>
</evidence>
<reference evidence="11 12" key="1">
    <citation type="submission" date="2017-07" db="EMBL/GenBank/DDBJ databases">
        <title>Sandarakinorhabdus cyanobacteriorum sp. nov., a novel bacterium isolated from cyanobacterial aggregates in a eutrophic lake.</title>
        <authorList>
            <person name="Cai H."/>
        </authorList>
    </citation>
    <scope>NUCLEOTIDE SEQUENCE [LARGE SCALE GENOMIC DNA]</scope>
    <source>
        <strain evidence="11 12">TH057</strain>
    </source>
</reference>
<dbReference type="PANTHER" id="PTHR37323:SF1">
    <property type="entry name" value="L-ORNITHINE N(ALPHA)-ACYLTRANSFERASE"/>
    <property type="match status" value="1"/>
</dbReference>
<comment type="caution">
    <text evidence="11">The sequence shown here is derived from an EMBL/GenBank/DDBJ whole genome shotgun (WGS) entry which is preliminary data.</text>
</comment>
<organism evidence="11 12">
    <name type="scientific">Sandarakinorhabdus cyanobacteriorum</name>
    <dbReference type="NCBI Taxonomy" id="1981098"/>
    <lineage>
        <taxon>Bacteria</taxon>
        <taxon>Pseudomonadati</taxon>
        <taxon>Pseudomonadota</taxon>
        <taxon>Alphaproteobacteria</taxon>
        <taxon>Sphingomonadales</taxon>
        <taxon>Sphingosinicellaceae</taxon>
        <taxon>Sandarakinorhabdus</taxon>
    </lineage>
</organism>
<dbReference type="EMBL" id="NOXT01000040">
    <property type="protein sequence ID" value="OYQ36757.1"/>
    <property type="molecule type" value="Genomic_DNA"/>
</dbReference>
<dbReference type="EC" id="2.3.2.30" evidence="7"/>
<evidence type="ECO:0000256" key="5">
    <source>
        <dbReference type="ARBA" id="ARBA00023315"/>
    </source>
</evidence>
<evidence type="ECO:0000313" key="11">
    <source>
        <dbReference type="EMBL" id="OYQ36757.1"/>
    </source>
</evidence>
<gene>
    <name evidence="11" type="ORF">CHU93_00815</name>
</gene>
<evidence type="ECO:0000256" key="4">
    <source>
        <dbReference type="ARBA" id="ARBA00023098"/>
    </source>
</evidence>
<keyword evidence="4" id="KW-0443">Lipid metabolism</keyword>
<keyword evidence="3" id="KW-0808">Transferase</keyword>
<comment type="catalytic activity">
    <reaction evidence="10">
        <text>a (3R)-hydroxyacyl-[ACP] + L-ornithine = a lyso-ornithine lipid + holo-[ACP] + H(+)</text>
        <dbReference type="Rhea" id="RHEA:20633"/>
        <dbReference type="Rhea" id="RHEA-COMP:9685"/>
        <dbReference type="Rhea" id="RHEA-COMP:9945"/>
        <dbReference type="ChEBI" id="CHEBI:15378"/>
        <dbReference type="ChEBI" id="CHEBI:46911"/>
        <dbReference type="ChEBI" id="CHEBI:64479"/>
        <dbReference type="ChEBI" id="CHEBI:78827"/>
        <dbReference type="ChEBI" id="CHEBI:138482"/>
        <dbReference type="EC" id="2.3.2.30"/>
    </reaction>
    <physiologicalReaction direction="left-to-right" evidence="10">
        <dbReference type="Rhea" id="RHEA:20634"/>
    </physiologicalReaction>
</comment>
<proteinExistence type="inferred from homology"/>
<dbReference type="Proteomes" id="UP000216991">
    <property type="component" value="Unassembled WGS sequence"/>
</dbReference>
<dbReference type="AlphaFoldDB" id="A0A255Z5F1"/>
<dbReference type="InterPro" id="IPR016181">
    <property type="entry name" value="Acyl_CoA_acyltransferase"/>
</dbReference>
<evidence type="ECO:0000256" key="9">
    <source>
        <dbReference type="ARBA" id="ARBA00045724"/>
    </source>
</evidence>
<comment type="similarity">
    <text evidence="6">Belongs to the acetyltransferase family. OlsB subfamily.</text>
</comment>
<evidence type="ECO:0000256" key="2">
    <source>
        <dbReference type="ARBA" id="ARBA00022516"/>
    </source>
</evidence>
<dbReference type="Gene3D" id="3.40.630.30">
    <property type="match status" value="1"/>
</dbReference>
<dbReference type="RefSeq" id="WP_094472326.1">
    <property type="nucleotide sequence ID" value="NZ_NOXT01000040.1"/>
</dbReference>
<name>A0A255Z5F1_9SPHN</name>
<evidence type="ECO:0000256" key="8">
    <source>
        <dbReference type="ARBA" id="ARBA00039866"/>
    </source>
</evidence>
<dbReference type="Pfam" id="PF13444">
    <property type="entry name" value="Acetyltransf_5"/>
    <property type="match status" value="1"/>
</dbReference>
<dbReference type="OrthoDB" id="9787072at2"/>
<sequence>MTLALSRAVELPAALLANAAPIHRAGVLDVRLATSEAEIAAAQALRYSIFYDEMGARPDALTARARRDIDPYDMVCDHLLVIDHADALRPRVVGTYRLLRQDVALANGGFYSAGEFDLSALIAQSGPGRQLLELGRSCVAPAWRTTATISLLWRGIATYLAQHGIGHLFGCASLHGAEPRAHLAELAWLYHNHLAPPELRATALPPHRVEMNRIDPAAIDGRAAARALPPLLKGYLRVGAMVGDGGYVDHQFNTVDVFVVMPVDRITSRYAERFGAAND</sequence>
<keyword evidence="5" id="KW-0012">Acyltransferase</keyword>
<dbReference type="GO" id="GO:0043810">
    <property type="term" value="F:ornithine-acyl [acyl carrier protein] N-acyltransferase activity"/>
    <property type="evidence" value="ECO:0007669"/>
    <property type="project" value="UniProtKB-EC"/>
</dbReference>
<evidence type="ECO:0000256" key="3">
    <source>
        <dbReference type="ARBA" id="ARBA00022679"/>
    </source>
</evidence>
<dbReference type="SUPFAM" id="SSF55729">
    <property type="entry name" value="Acyl-CoA N-acyltransferases (Nat)"/>
    <property type="match status" value="1"/>
</dbReference>
<evidence type="ECO:0000256" key="6">
    <source>
        <dbReference type="ARBA" id="ARBA00038095"/>
    </source>
</evidence>
<dbReference type="InterPro" id="IPR052351">
    <property type="entry name" value="Ornithine_N-alpha-AT"/>
</dbReference>
<evidence type="ECO:0000256" key="1">
    <source>
        <dbReference type="ARBA" id="ARBA00005189"/>
    </source>
</evidence>